<evidence type="ECO:0000313" key="1">
    <source>
        <dbReference type="EMBL" id="MBW0588600.1"/>
    </source>
</evidence>
<proteinExistence type="predicted"/>
<dbReference type="EMBL" id="AVOT02131153">
    <property type="protein sequence ID" value="MBW0588600.1"/>
    <property type="molecule type" value="Genomic_DNA"/>
</dbReference>
<protein>
    <submittedName>
        <fullName evidence="1">Uncharacterized protein</fullName>
    </submittedName>
</protein>
<organism evidence="1 2">
    <name type="scientific">Austropuccinia psidii MF-1</name>
    <dbReference type="NCBI Taxonomy" id="1389203"/>
    <lineage>
        <taxon>Eukaryota</taxon>
        <taxon>Fungi</taxon>
        <taxon>Dikarya</taxon>
        <taxon>Basidiomycota</taxon>
        <taxon>Pucciniomycotina</taxon>
        <taxon>Pucciniomycetes</taxon>
        <taxon>Pucciniales</taxon>
        <taxon>Sphaerophragmiaceae</taxon>
        <taxon>Austropuccinia</taxon>
    </lineage>
</organism>
<accession>A0A9Q3KUX1</accession>
<name>A0A9Q3KUX1_9BASI</name>
<reference evidence="1" key="1">
    <citation type="submission" date="2021-03" db="EMBL/GenBank/DDBJ databases">
        <title>Draft genome sequence of rust myrtle Austropuccinia psidii MF-1, a brazilian biotype.</title>
        <authorList>
            <person name="Quecine M.C."/>
            <person name="Pachon D.M.R."/>
            <person name="Bonatelli M.L."/>
            <person name="Correr F.H."/>
            <person name="Franceschini L.M."/>
            <person name="Leite T.F."/>
            <person name="Margarido G.R.A."/>
            <person name="Almeida C.A."/>
            <person name="Ferrarezi J.A."/>
            <person name="Labate C.A."/>
        </authorList>
    </citation>
    <scope>NUCLEOTIDE SEQUENCE</scope>
    <source>
        <strain evidence="1">MF-1</strain>
    </source>
</reference>
<keyword evidence="2" id="KW-1185">Reference proteome</keyword>
<evidence type="ECO:0000313" key="2">
    <source>
        <dbReference type="Proteomes" id="UP000765509"/>
    </source>
</evidence>
<dbReference type="Proteomes" id="UP000765509">
    <property type="component" value="Unassembled WGS sequence"/>
</dbReference>
<gene>
    <name evidence="1" type="ORF">O181_128315</name>
</gene>
<comment type="caution">
    <text evidence="1">The sequence shown here is derived from an EMBL/GenBank/DDBJ whole genome shotgun (WGS) entry which is preliminary data.</text>
</comment>
<dbReference type="AlphaFoldDB" id="A0A9Q3KUX1"/>
<sequence>MMVSHQAFCSSSIPAASWKTFPLGVGRLQENPDRGCLAETSAISMDIKAFAQDRKRNKTLATFWEWGHRDRSEHCLQEVLGSTPRYSNPH</sequence>